<dbReference type="Proteomes" id="UP000789366">
    <property type="component" value="Unassembled WGS sequence"/>
</dbReference>
<comment type="caution">
    <text evidence="1">The sequence shown here is derived from an EMBL/GenBank/DDBJ whole genome shotgun (WGS) entry which is preliminary data.</text>
</comment>
<keyword evidence="2" id="KW-1185">Reference proteome</keyword>
<sequence length="56" mass="6353">YPYTGSTITTILKSIMRDWNIFEKCFIITTDNAKNMIKAIGKIEGVNRLLCNALTL</sequence>
<evidence type="ECO:0000313" key="2">
    <source>
        <dbReference type="Proteomes" id="UP000789366"/>
    </source>
</evidence>
<protein>
    <submittedName>
        <fullName evidence="1">10264_t:CDS:1</fullName>
    </submittedName>
</protein>
<organism evidence="1 2">
    <name type="scientific">Cetraspora pellucida</name>
    <dbReference type="NCBI Taxonomy" id="1433469"/>
    <lineage>
        <taxon>Eukaryota</taxon>
        <taxon>Fungi</taxon>
        <taxon>Fungi incertae sedis</taxon>
        <taxon>Mucoromycota</taxon>
        <taxon>Glomeromycotina</taxon>
        <taxon>Glomeromycetes</taxon>
        <taxon>Diversisporales</taxon>
        <taxon>Gigasporaceae</taxon>
        <taxon>Cetraspora</taxon>
    </lineage>
</organism>
<reference evidence="1" key="1">
    <citation type="submission" date="2021-06" db="EMBL/GenBank/DDBJ databases">
        <authorList>
            <person name="Kallberg Y."/>
            <person name="Tangrot J."/>
            <person name="Rosling A."/>
        </authorList>
    </citation>
    <scope>NUCLEOTIDE SEQUENCE</scope>
    <source>
        <strain evidence="1">28 12/20/2015</strain>
    </source>
</reference>
<proteinExistence type="predicted"/>
<feature type="non-terminal residue" evidence="1">
    <location>
        <position position="1"/>
    </location>
</feature>
<gene>
    <name evidence="1" type="ORF">SPELUC_LOCUS11939</name>
</gene>
<evidence type="ECO:0000313" key="1">
    <source>
        <dbReference type="EMBL" id="CAG8713132.1"/>
    </source>
</evidence>
<accession>A0ACA9PMK9</accession>
<name>A0ACA9PMK9_9GLOM</name>
<dbReference type="EMBL" id="CAJVPW010026694">
    <property type="protein sequence ID" value="CAG8713132.1"/>
    <property type="molecule type" value="Genomic_DNA"/>
</dbReference>